<organism evidence="9 10">
    <name type="scientific">Solicola gregarius</name>
    <dbReference type="NCBI Taxonomy" id="2908642"/>
    <lineage>
        <taxon>Bacteria</taxon>
        <taxon>Bacillati</taxon>
        <taxon>Actinomycetota</taxon>
        <taxon>Actinomycetes</taxon>
        <taxon>Propionibacteriales</taxon>
        <taxon>Nocardioidaceae</taxon>
        <taxon>Solicola</taxon>
    </lineage>
</organism>
<dbReference type="PANTHER" id="PTHR37461">
    <property type="entry name" value="ANTI-SIGMA-K FACTOR RSKA"/>
    <property type="match status" value="1"/>
</dbReference>
<feature type="domain" description="Putative zinc-finger" evidence="8">
    <location>
        <begin position="18"/>
        <end position="43"/>
    </location>
</feature>
<sequence>MTTPYEQVGDPFEQYDAAYVLGALAPGDRRDFERHLQTCDRCAQSVRELAGMPGIMAHANPLADEWPAPPLPDTLLPRLLAIRDHERRRRTWAVRGLVACAAAALVVVLAVVVTVSEDPDDGGSGGAAGVNESELAFEPVVESPVHASGDLNAVDWGTRIDIDCTYDAGNGYEERSYRLMVADESGVREQVAVWKVRPGQDVALTGSTDLAPAEIASIDIVTADGTSLLRAKP</sequence>
<keyword evidence="4" id="KW-0805">Transcription regulation</keyword>
<dbReference type="KEGG" id="sgrg:L0C25_17825"/>
<dbReference type="GO" id="GO:0006417">
    <property type="term" value="P:regulation of translation"/>
    <property type="evidence" value="ECO:0007669"/>
    <property type="project" value="TreeGrafter"/>
</dbReference>
<gene>
    <name evidence="9" type="ORF">L0C25_17825</name>
</gene>
<evidence type="ECO:0000259" key="8">
    <source>
        <dbReference type="Pfam" id="PF13490"/>
    </source>
</evidence>
<reference evidence="9" key="1">
    <citation type="submission" date="2022-01" db="EMBL/GenBank/DDBJ databases">
        <title>Nocardioidaceae gen. sp. A5X3R13.</title>
        <authorList>
            <person name="Lopez Marin M.A."/>
            <person name="Uhlik O."/>
        </authorList>
    </citation>
    <scope>NUCLEOTIDE SEQUENCE</scope>
    <source>
        <strain evidence="9">A5X3R13</strain>
    </source>
</reference>
<dbReference type="InterPro" id="IPR051474">
    <property type="entry name" value="Anti-sigma-K/W_factor"/>
</dbReference>
<dbReference type="Gene3D" id="1.10.10.1320">
    <property type="entry name" value="Anti-sigma factor, zinc-finger domain"/>
    <property type="match status" value="1"/>
</dbReference>
<evidence type="ECO:0000313" key="9">
    <source>
        <dbReference type="EMBL" id="UYM04377.1"/>
    </source>
</evidence>
<dbReference type="RefSeq" id="WP_271633076.1">
    <property type="nucleotide sequence ID" value="NZ_CP094970.1"/>
</dbReference>
<dbReference type="PANTHER" id="PTHR37461:SF1">
    <property type="entry name" value="ANTI-SIGMA-K FACTOR RSKA"/>
    <property type="match status" value="1"/>
</dbReference>
<dbReference type="Pfam" id="PF13490">
    <property type="entry name" value="zf-HC2"/>
    <property type="match status" value="1"/>
</dbReference>
<evidence type="ECO:0000256" key="7">
    <source>
        <dbReference type="SAM" id="Phobius"/>
    </source>
</evidence>
<dbReference type="GO" id="GO:0016989">
    <property type="term" value="F:sigma factor antagonist activity"/>
    <property type="evidence" value="ECO:0007669"/>
    <property type="project" value="TreeGrafter"/>
</dbReference>
<evidence type="ECO:0000256" key="3">
    <source>
        <dbReference type="ARBA" id="ARBA00022989"/>
    </source>
</evidence>
<keyword evidence="3 7" id="KW-1133">Transmembrane helix</keyword>
<keyword evidence="2 7" id="KW-0812">Transmembrane</keyword>
<comment type="subcellular location">
    <subcellularLocation>
        <location evidence="1">Membrane</location>
        <topology evidence="1">Single-pass membrane protein</topology>
    </subcellularLocation>
</comment>
<accession>A0AA46YJI6</accession>
<evidence type="ECO:0000256" key="6">
    <source>
        <dbReference type="ARBA" id="ARBA00023163"/>
    </source>
</evidence>
<dbReference type="Proteomes" id="UP001164390">
    <property type="component" value="Chromosome"/>
</dbReference>
<protein>
    <submittedName>
        <fullName evidence="9">Zf-HC2 domain-containing protein</fullName>
    </submittedName>
</protein>
<dbReference type="InterPro" id="IPR027383">
    <property type="entry name" value="Znf_put"/>
</dbReference>
<keyword evidence="5 7" id="KW-0472">Membrane</keyword>
<evidence type="ECO:0000256" key="4">
    <source>
        <dbReference type="ARBA" id="ARBA00023015"/>
    </source>
</evidence>
<evidence type="ECO:0000313" key="10">
    <source>
        <dbReference type="Proteomes" id="UP001164390"/>
    </source>
</evidence>
<keyword evidence="10" id="KW-1185">Reference proteome</keyword>
<proteinExistence type="predicted"/>
<dbReference type="InterPro" id="IPR041916">
    <property type="entry name" value="Anti_sigma_zinc_sf"/>
</dbReference>
<dbReference type="AlphaFoldDB" id="A0AA46YJI6"/>
<evidence type="ECO:0000256" key="5">
    <source>
        <dbReference type="ARBA" id="ARBA00023136"/>
    </source>
</evidence>
<keyword evidence="6" id="KW-0804">Transcription</keyword>
<evidence type="ECO:0000256" key="2">
    <source>
        <dbReference type="ARBA" id="ARBA00022692"/>
    </source>
</evidence>
<dbReference type="GO" id="GO:0016020">
    <property type="term" value="C:membrane"/>
    <property type="evidence" value="ECO:0007669"/>
    <property type="project" value="UniProtKB-SubCell"/>
</dbReference>
<name>A0AA46YJI6_9ACTN</name>
<dbReference type="EMBL" id="CP094970">
    <property type="protein sequence ID" value="UYM04377.1"/>
    <property type="molecule type" value="Genomic_DNA"/>
</dbReference>
<evidence type="ECO:0000256" key="1">
    <source>
        <dbReference type="ARBA" id="ARBA00004167"/>
    </source>
</evidence>
<feature type="transmembrane region" description="Helical" evidence="7">
    <location>
        <begin position="92"/>
        <end position="115"/>
    </location>
</feature>